<keyword evidence="9 12" id="KW-0675">Receptor</keyword>
<dbReference type="InterPro" id="IPR003984">
    <property type="entry name" value="NT_rcpt"/>
</dbReference>
<dbReference type="InterPro" id="IPR000276">
    <property type="entry name" value="GPCR_Rhodpsn"/>
</dbReference>
<feature type="non-terminal residue" evidence="16">
    <location>
        <position position="287"/>
    </location>
</feature>
<keyword evidence="6 14" id="KW-0472">Membrane</keyword>
<accession>A0A0N9HJJ3</accession>
<feature type="compositionally biased region" description="Gly residues" evidence="13">
    <location>
        <begin position="276"/>
        <end position="287"/>
    </location>
</feature>
<evidence type="ECO:0000256" key="7">
    <source>
        <dbReference type="ARBA" id="ARBA00023139"/>
    </source>
</evidence>
<evidence type="ECO:0000313" key="16">
    <source>
        <dbReference type="EMBL" id="ALG00042.1"/>
    </source>
</evidence>
<reference evidence="16" key="1">
    <citation type="journal article" date="2015" name="Mol. Biol. Evol.">
        <title>Prevertebrate Local Gene Duplication Facilitated Expansion of the Neuropeptide GPCR Superfamily.</title>
        <authorList>
            <person name="Yun S."/>
            <person name="Furlong M."/>
            <person name="Sim M."/>
            <person name="Cho M."/>
            <person name="Park S."/>
            <person name="Cho E.B."/>
            <person name="Reyes-Alcaraz A."/>
            <person name="Hwang J.I."/>
            <person name="Kim J."/>
            <person name="Seong J.Y."/>
        </authorList>
    </citation>
    <scope>NUCLEOTIDE SEQUENCE</scope>
</reference>
<evidence type="ECO:0000256" key="6">
    <source>
        <dbReference type="ARBA" id="ARBA00023136"/>
    </source>
</evidence>
<comment type="similarity">
    <text evidence="12">Belongs to the G-protein coupled receptor 1 family.</text>
</comment>
<dbReference type="PROSITE" id="PS50262">
    <property type="entry name" value="G_PROTEIN_RECEP_F1_2"/>
    <property type="match status" value="1"/>
</dbReference>
<proteinExistence type="evidence at transcript level"/>
<feature type="non-terminal residue" evidence="16">
    <location>
        <position position="1"/>
    </location>
</feature>
<dbReference type="SUPFAM" id="SSF81321">
    <property type="entry name" value="Family A G protein-coupled receptor-like"/>
    <property type="match status" value="1"/>
</dbReference>
<keyword evidence="10 12" id="KW-0807">Transducer</keyword>
<dbReference type="PANTHER" id="PTHR24243">
    <property type="entry name" value="G-PROTEIN COUPLED RECEPTOR"/>
    <property type="match status" value="1"/>
</dbReference>
<dbReference type="PRINTS" id="PR01479">
    <property type="entry name" value="NEUROTENSINR"/>
</dbReference>
<keyword evidence="2" id="KW-1003">Cell membrane</keyword>
<dbReference type="PROSITE" id="PS00237">
    <property type="entry name" value="G_PROTEIN_RECEP_F1_1"/>
    <property type="match status" value="1"/>
</dbReference>
<evidence type="ECO:0000256" key="12">
    <source>
        <dbReference type="RuleBase" id="RU000688"/>
    </source>
</evidence>
<dbReference type="OMA" id="YLMGEFP"/>
<keyword evidence="11" id="KW-0449">Lipoprotein</keyword>
<name>A0A0N9HJJ3_PETMA</name>
<dbReference type="STRING" id="7757.ENSPMAP00000004185"/>
<evidence type="ECO:0000259" key="15">
    <source>
        <dbReference type="PROSITE" id="PS50262"/>
    </source>
</evidence>
<protein>
    <submittedName>
        <fullName evidence="16">Neurotensin receptor 2</fullName>
    </submittedName>
</protein>
<keyword evidence="7" id="KW-0564">Palmitate</keyword>
<keyword evidence="3 12" id="KW-0812">Transmembrane</keyword>
<dbReference type="EMBL" id="KT261594">
    <property type="protein sequence ID" value="ALG00042.1"/>
    <property type="molecule type" value="mRNA"/>
</dbReference>
<feature type="transmembrane region" description="Helical" evidence="14">
    <location>
        <begin position="45"/>
        <end position="70"/>
    </location>
</feature>
<evidence type="ECO:0000256" key="13">
    <source>
        <dbReference type="SAM" id="MobiDB-lite"/>
    </source>
</evidence>
<feature type="transmembrane region" description="Helical" evidence="14">
    <location>
        <begin position="229"/>
        <end position="248"/>
    </location>
</feature>
<keyword evidence="5 12" id="KW-0297">G-protein coupled receptor</keyword>
<evidence type="ECO:0000256" key="14">
    <source>
        <dbReference type="SAM" id="Phobius"/>
    </source>
</evidence>
<organism evidence="16">
    <name type="scientific">Petromyzon marinus</name>
    <name type="common">Sea lamprey</name>
    <dbReference type="NCBI Taxonomy" id="7757"/>
    <lineage>
        <taxon>Eukaryota</taxon>
        <taxon>Metazoa</taxon>
        <taxon>Chordata</taxon>
        <taxon>Craniata</taxon>
        <taxon>Vertebrata</taxon>
        <taxon>Cyclostomata</taxon>
        <taxon>Hyperoartia</taxon>
        <taxon>Petromyzontiformes</taxon>
        <taxon>Petromyzontidae</taxon>
        <taxon>Petromyzon</taxon>
    </lineage>
</organism>
<comment type="subcellular location">
    <subcellularLocation>
        <location evidence="1">Cell membrane</location>
        <topology evidence="1">Multi-pass membrane protein</topology>
    </subcellularLocation>
</comment>
<dbReference type="HOGENOM" id="CLU_971614_0_0_1"/>
<evidence type="ECO:0000256" key="5">
    <source>
        <dbReference type="ARBA" id="ARBA00023040"/>
    </source>
</evidence>
<feature type="region of interest" description="Disordered" evidence="13">
    <location>
        <begin position="262"/>
        <end position="287"/>
    </location>
</feature>
<evidence type="ECO:0000256" key="10">
    <source>
        <dbReference type="ARBA" id="ARBA00023224"/>
    </source>
</evidence>
<feature type="domain" description="G-protein coupled receptors family 1 profile" evidence="15">
    <location>
        <begin position="61"/>
        <end position="287"/>
    </location>
</feature>
<dbReference type="Gene3D" id="1.20.1070.10">
    <property type="entry name" value="Rhodopsin 7-helix transmembrane proteins"/>
    <property type="match status" value="1"/>
</dbReference>
<sequence>LRPTATVAAHSSSGVGGGIGVNDSAHANSSGQQSLEISTSLGSKAFITALYMALFVVGTVGNAVTLYVVLRKRSARHLQHGTAHYHLVSMAASDLLTLMLGLPVELYNFIWVHDQWAFGDLGCRGYYYLRDSCTYATVLNITSLSVERYLAVCHPLRAMTVASPRRTRRLVAAVWFTSFLLALPMALVMGQQVYVERRHGFVDEHVAAIHVCTCVSSIDTLKVVIQVNVFLAFVFPMLAISALNSAIVRQLMRLVDKPAPEPEIGQEQGCVARSRGGQGGGLQACRH</sequence>
<dbReference type="Pfam" id="PF00001">
    <property type="entry name" value="7tm_1"/>
    <property type="match status" value="1"/>
</dbReference>
<evidence type="ECO:0000256" key="9">
    <source>
        <dbReference type="ARBA" id="ARBA00023170"/>
    </source>
</evidence>
<evidence type="ECO:0000256" key="11">
    <source>
        <dbReference type="ARBA" id="ARBA00023288"/>
    </source>
</evidence>
<gene>
    <name evidence="16" type="primary">NTSR2</name>
</gene>
<keyword evidence="8" id="KW-1015">Disulfide bond</keyword>
<feature type="transmembrane region" description="Helical" evidence="14">
    <location>
        <begin position="170"/>
        <end position="189"/>
    </location>
</feature>
<evidence type="ECO:0000256" key="8">
    <source>
        <dbReference type="ARBA" id="ARBA00023157"/>
    </source>
</evidence>
<evidence type="ECO:0000256" key="4">
    <source>
        <dbReference type="ARBA" id="ARBA00022989"/>
    </source>
</evidence>
<evidence type="ECO:0000256" key="1">
    <source>
        <dbReference type="ARBA" id="ARBA00004651"/>
    </source>
</evidence>
<dbReference type="InterPro" id="IPR017452">
    <property type="entry name" value="GPCR_Rhodpsn_7TM"/>
</dbReference>
<dbReference type="PANTHER" id="PTHR24243:SF10">
    <property type="entry name" value="NEUROTENSIN RECEPTOR TYPE 2"/>
    <property type="match status" value="1"/>
</dbReference>
<evidence type="ECO:0000256" key="3">
    <source>
        <dbReference type="ARBA" id="ARBA00022692"/>
    </source>
</evidence>
<evidence type="ECO:0000256" key="2">
    <source>
        <dbReference type="ARBA" id="ARBA00022475"/>
    </source>
</evidence>
<keyword evidence="4 14" id="KW-1133">Transmembrane helix</keyword>
<dbReference type="PRINTS" id="PR00237">
    <property type="entry name" value="GPCRRHODOPSN"/>
</dbReference>